<dbReference type="AlphaFoldDB" id="A0A8S9TZM0"/>
<name>A0A8S9TZM0_PHYIN</name>
<evidence type="ECO:0000256" key="1">
    <source>
        <dbReference type="SAM" id="Coils"/>
    </source>
</evidence>
<evidence type="ECO:0000313" key="4">
    <source>
        <dbReference type="Proteomes" id="UP000704712"/>
    </source>
</evidence>
<reference evidence="3" key="1">
    <citation type="submission" date="2020-03" db="EMBL/GenBank/DDBJ databases">
        <title>Hybrid Assembly of Korean Phytophthora infestans isolates.</title>
        <authorList>
            <person name="Prokchorchik M."/>
            <person name="Lee Y."/>
            <person name="Seo J."/>
            <person name="Cho J.-H."/>
            <person name="Park Y.-E."/>
            <person name="Jang D.-C."/>
            <person name="Im J.-S."/>
            <person name="Choi J.-G."/>
            <person name="Park H.-J."/>
            <person name="Lee G.-B."/>
            <person name="Lee Y.-G."/>
            <person name="Hong S.-Y."/>
            <person name="Cho K."/>
            <person name="Sohn K.H."/>
        </authorList>
    </citation>
    <scope>NUCLEOTIDE SEQUENCE</scope>
    <source>
        <strain evidence="3">KR_2_A2</strain>
    </source>
</reference>
<dbReference type="EMBL" id="JAACNO010002331">
    <property type="protein sequence ID" value="KAF4134225.1"/>
    <property type="molecule type" value="Genomic_DNA"/>
</dbReference>
<comment type="caution">
    <text evidence="3">The sequence shown here is derived from an EMBL/GenBank/DDBJ whole genome shotgun (WGS) entry which is preliminary data.</text>
</comment>
<gene>
    <name evidence="3" type="ORF">GN958_ATG16606</name>
</gene>
<accession>A0A8S9TZM0</accession>
<keyword evidence="1" id="KW-0175">Coiled coil</keyword>
<organism evidence="3 4">
    <name type="scientific">Phytophthora infestans</name>
    <name type="common">Potato late blight agent</name>
    <name type="synonym">Botrytis infestans</name>
    <dbReference type="NCBI Taxonomy" id="4787"/>
    <lineage>
        <taxon>Eukaryota</taxon>
        <taxon>Sar</taxon>
        <taxon>Stramenopiles</taxon>
        <taxon>Oomycota</taxon>
        <taxon>Peronosporomycetes</taxon>
        <taxon>Peronosporales</taxon>
        <taxon>Peronosporaceae</taxon>
        <taxon>Phytophthora</taxon>
    </lineage>
</organism>
<sequence>MDRALESSRFSLSTGQDRRQLLSKRVTTAYNFINEICARRNKDTSDMQLPTGIPVPLYPGETLQQYTRKFEYWLGQRAQSLAKLRNDPSRERNFWFSFAYQRAESISEKKRSIPSNPCNNLCYEEEIKRVRLEERLQVVTSGSAMTKEELSSNISLSTRAQPTYDGLGLPGSQTTPVAPQRSRKEVLAQRILPPEEFLQDILERRQNRTPHEPPLKLREIPVPLYPGETLQDYEKEFRCWVYKHHESIKSLRSQPMKERGFRCQFALEKVKTKSSGTRTGNGTLSEMDRFHAQRTYDDKMLSSLRDTALQSTATAANQYYFLQRDGNLESNTRQIENMQNTSNAAAQFGTEIRAHSTAGEGHFPVESNGEQVTATSLPDSLPDWAVELIDRVEGLERQAMFLQREVRDLQTAASSQSESHGDMSCTKPSDMESDAGKYPEHIESVNNEADEKKGTNDVNHVVYPEDLTSSTLISAKDNYEMRRLAKEYCCLANQVTVNEVAMDDALNYFKEANGVDGYQAIDRRNRIMTLVISINQEKRKRSGALVDLLIHEWCGEEEKLLSILQEDLATTLSSKAQHDKLVEISLRLEEKYAELDRLEAQFSEQVQLVSTFPPSVTEAGKALRLKKLREVSGKILEEQTERDLLKKSQRDVLLCFVRGDDQVREMMEELLLQTRHSNA</sequence>
<evidence type="ECO:0000313" key="3">
    <source>
        <dbReference type="EMBL" id="KAF4134225.1"/>
    </source>
</evidence>
<protein>
    <submittedName>
        <fullName evidence="3">Uncharacterized protein</fullName>
    </submittedName>
</protein>
<proteinExistence type="predicted"/>
<evidence type="ECO:0000256" key="2">
    <source>
        <dbReference type="SAM" id="MobiDB-lite"/>
    </source>
</evidence>
<dbReference type="Proteomes" id="UP000704712">
    <property type="component" value="Unassembled WGS sequence"/>
</dbReference>
<feature type="coiled-coil region" evidence="1">
    <location>
        <begin position="581"/>
        <end position="608"/>
    </location>
</feature>
<feature type="region of interest" description="Disordered" evidence="2">
    <location>
        <begin position="411"/>
        <end position="437"/>
    </location>
</feature>